<sequence>MKKSQKQKTPNTIKQENQNKENPSQTFNTQLNFLMENELNAIGKLPKDLADRIVTMLEKSLEYKKDNDNKILDLENKNIEIRKKDIKSYHFWNGFGMVSFLLITITSICVGLYLILNGHNEGAYFAFILGALTLLPKIIDSIKNKPKN</sequence>
<evidence type="ECO:0000313" key="3">
    <source>
        <dbReference type="EMBL" id="EAK4357499.1"/>
    </source>
</evidence>
<proteinExistence type="predicted"/>
<feature type="transmembrane region" description="Helical" evidence="2">
    <location>
        <begin position="91"/>
        <end position="116"/>
    </location>
</feature>
<evidence type="ECO:0000256" key="2">
    <source>
        <dbReference type="SAM" id="Phobius"/>
    </source>
</evidence>
<evidence type="ECO:0000313" key="4">
    <source>
        <dbReference type="Proteomes" id="UP000365807"/>
    </source>
</evidence>
<dbReference type="RefSeq" id="WP_002846375.1">
    <property type="nucleotide sequence ID" value="NZ_AANHVQ020000008.1"/>
</dbReference>
<keyword evidence="2" id="KW-0472">Membrane</keyword>
<feature type="transmembrane region" description="Helical" evidence="2">
    <location>
        <begin position="122"/>
        <end position="139"/>
    </location>
</feature>
<feature type="compositionally biased region" description="Polar residues" evidence="1">
    <location>
        <begin position="7"/>
        <end position="25"/>
    </location>
</feature>
<comment type="caution">
    <text evidence="3">The sequence shown here is derived from an EMBL/GenBank/DDBJ whole genome shotgun (WGS) entry which is preliminary data.</text>
</comment>
<evidence type="ECO:0000256" key="1">
    <source>
        <dbReference type="SAM" id="MobiDB-lite"/>
    </source>
</evidence>
<keyword evidence="2" id="KW-0812">Transmembrane</keyword>
<accession>A0A3Z8KKH3</accession>
<reference evidence="3 4" key="1">
    <citation type="submission" date="2018-06" db="EMBL/GenBank/DDBJ databases">
        <authorList>
            <consortium name="NARMS: The National Antimicrobial Resistance Monitoring System"/>
        </authorList>
    </citation>
    <scope>NUCLEOTIDE SEQUENCE [LARGE SCALE GENOMIC DNA]</scope>
    <source>
        <strain evidence="3 4">FSIS11807978</strain>
    </source>
</reference>
<feature type="region of interest" description="Disordered" evidence="1">
    <location>
        <begin position="1"/>
        <end position="25"/>
    </location>
</feature>
<protein>
    <recommendedName>
        <fullName evidence="5">DUF2335 domain-containing protein</fullName>
    </recommendedName>
</protein>
<dbReference type="Proteomes" id="UP000365807">
    <property type="component" value="Unassembled WGS sequence"/>
</dbReference>
<gene>
    <name evidence="3" type="ORF">C6T04_00935</name>
</gene>
<name>A0A3Z8KKH3_CAMCO</name>
<evidence type="ECO:0008006" key="5">
    <source>
        <dbReference type="Google" id="ProtNLM"/>
    </source>
</evidence>
<dbReference type="EMBL" id="AACGFG010000001">
    <property type="protein sequence ID" value="EAK4357499.1"/>
    <property type="molecule type" value="Genomic_DNA"/>
</dbReference>
<dbReference type="AlphaFoldDB" id="A0A3Z8KKH3"/>
<keyword evidence="2" id="KW-1133">Transmembrane helix</keyword>
<organism evidence="3 4">
    <name type="scientific">Campylobacter coli</name>
    <dbReference type="NCBI Taxonomy" id="195"/>
    <lineage>
        <taxon>Bacteria</taxon>
        <taxon>Pseudomonadati</taxon>
        <taxon>Campylobacterota</taxon>
        <taxon>Epsilonproteobacteria</taxon>
        <taxon>Campylobacterales</taxon>
        <taxon>Campylobacteraceae</taxon>
        <taxon>Campylobacter</taxon>
    </lineage>
</organism>